<dbReference type="InterPro" id="IPR036890">
    <property type="entry name" value="HATPase_C_sf"/>
</dbReference>
<evidence type="ECO:0000256" key="8">
    <source>
        <dbReference type="ARBA" id="ARBA00022777"/>
    </source>
</evidence>
<dbReference type="PRINTS" id="PR00344">
    <property type="entry name" value="BCTRLSENSOR"/>
</dbReference>
<evidence type="ECO:0000313" key="15">
    <source>
        <dbReference type="EMBL" id="RZF22192.1"/>
    </source>
</evidence>
<dbReference type="Pfam" id="PF02518">
    <property type="entry name" value="HATPase_c"/>
    <property type="match status" value="1"/>
</dbReference>
<dbReference type="EMBL" id="QDKL01000001">
    <property type="protein sequence ID" value="RZF22192.1"/>
    <property type="molecule type" value="Genomic_DNA"/>
</dbReference>
<name>A0ABY0ILR7_9BACT</name>
<dbReference type="SUPFAM" id="SSF55874">
    <property type="entry name" value="ATPase domain of HSP90 chaperone/DNA topoisomerase II/histidine kinase"/>
    <property type="match status" value="1"/>
</dbReference>
<keyword evidence="11" id="KW-0902">Two-component regulatory system</keyword>
<dbReference type="SMART" id="SM00388">
    <property type="entry name" value="HisKA"/>
    <property type="match status" value="1"/>
</dbReference>
<dbReference type="InterPro" id="IPR004358">
    <property type="entry name" value="Sig_transdc_His_kin-like_C"/>
</dbReference>
<evidence type="ECO:0000256" key="4">
    <source>
        <dbReference type="ARBA" id="ARBA00022553"/>
    </source>
</evidence>
<keyword evidence="4" id="KW-0597">Phosphoprotein</keyword>
<evidence type="ECO:0000256" key="9">
    <source>
        <dbReference type="ARBA" id="ARBA00022840"/>
    </source>
</evidence>
<keyword evidence="16" id="KW-1185">Reference proteome</keyword>
<protein>
    <recommendedName>
        <fullName evidence="3">histidine kinase</fullName>
        <ecNumber evidence="3">2.7.13.3</ecNumber>
    </recommendedName>
</protein>
<dbReference type="PROSITE" id="PS50109">
    <property type="entry name" value="HIS_KIN"/>
    <property type="match status" value="1"/>
</dbReference>
<evidence type="ECO:0000256" key="5">
    <source>
        <dbReference type="ARBA" id="ARBA00022679"/>
    </source>
</evidence>
<dbReference type="CDD" id="cd00082">
    <property type="entry name" value="HisKA"/>
    <property type="match status" value="1"/>
</dbReference>
<dbReference type="SUPFAM" id="SSF47384">
    <property type="entry name" value="Homodimeric domain of signal transducing histidine kinase"/>
    <property type="match status" value="1"/>
</dbReference>
<keyword evidence="7" id="KW-0547">Nucleotide-binding</keyword>
<evidence type="ECO:0000259" key="14">
    <source>
        <dbReference type="PROSITE" id="PS50109"/>
    </source>
</evidence>
<evidence type="ECO:0000256" key="1">
    <source>
        <dbReference type="ARBA" id="ARBA00000085"/>
    </source>
</evidence>
<evidence type="ECO:0000256" key="7">
    <source>
        <dbReference type="ARBA" id="ARBA00022741"/>
    </source>
</evidence>
<dbReference type="EC" id="2.7.13.3" evidence="3"/>
<reference evidence="16" key="1">
    <citation type="journal article" date="2019" name="Int. J. Syst. Evol. Microbiol.">
        <title>Halobacteriovorax valvorus sp. nov., a novel prokaryotic predator isolated from coastal seawater of China.</title>
        <authorList>
            <person name="Chen M.-X."/>
        </authorList>
    </citation>
    <scope>NUCLEOTIDE SEQUENCE [LARGE SCALE GENOMIC DNA]</scope>
    <source>
        <strain evidence="16">BL9</strain>
    </source>
</reference>
<dbReference type="Pfam" id="PF00512">
    <property type="entry name" value="HisKA"/>
    <property type="match status" value="1"/>
</dbReference>
<dbReference type="Proteomes" id="UP000443582">
    <property type="component" value="Unassembled WGS sequence"/>
</dbReference>
<dbReference type="InterPro" id="IPR036097">
    <property type="entry name" value="HisK_dim/P_sf"/>
</dbReference>
<dbReference type="InterPro" id="IPR005467">
    <property type="entry name" value="His_kinase_dom"/>
</dbReference>
<organism evidence="15 16">
    <name type="scientific">Halobacteriovorax vibrionivorans</name>
    <dbReference type="NCBI Taxonomy" id="2152716"/>
    <lineage>
        <taxon>Bacteria</taxon>
        <taxon>Pseudomonadati</taxon>
        <taxon>Bdellovibrionota</taxon>
        <taxon>Bacteriovoracia</taxon>
        <taxon>Bacteriovoracales</taxon>
        <taxon>Halobacteriovoraceae</taxon>
        <taxon>Halobacteriovorax</taxon>
    </lineage>
</organism>
<evidence type="ECO:0000256" key="11">
    <source>
        <dbReference type="ARBA" id="ARBA00023012"/>
    </source>
</evidence>
<gene>
    <name evidence="15" type="ORF">DAY19_00050</name>
</gene>
<comment type="catalytic activity">
    <reaction evidence="1">
        <text>ATP + protein L-histidine = ADP + protein N-phospho-L-histidine.</text>
        <dbReference type="EC" id="2.7.13.3"/>
    </reaction>
</comment>
<dbReference type="RefSeq" id="WP_114705136.1">
    <property type="nucleotide sequence ID" value="NZ_QDKL01000001.1"/>
</dbReference>
<evidence type="ECO:0000256" key="6">
    <source>
        <dbReference type="ARBA" id="ARBA00022692"/>
    </source>
</evidence>
<evidence type="ECO:0000256" key="2">
    <source>
        <dbReference type="ARBA" id="ARBA00004141"/>
    </source>
</evidence>
<evidence type="ECO:0000256" key="13">
    <source>
        <dbReference type="SAM" id="Phobius"/>
    </source>
</evidence>
<keyword evidence="6 13" id="KW-0812">Transmembrane</keyword>
<dbReference type="Gene3D" id="1.10.287.130">
    <property type="match status" value="1"/>
</dbReference>
<feature type="transmembrane region" description="Helical" evidence="13">
    <location>
        <begin position="12"/>
        <end position="35"/>
    </location>
</feature>
<feature type="domain" description="Histidine kinase" evidence="14">
    <location>
        <begin position="234"/>
        <end position="447"/>
    </location>
</feature>
<keyword evidence="12 13" id="KW-0472">Membrane</keyword>
<dbReference type="SMART" id="SM00387">
    <property type="entry name" value="HATPase_c"/>
    <property type="match status" value="1"/>
</dbReference>
<evidence type="ECO:0000313" key="16">
    <source>
        <dbReference type="Proteomes" id="UP000443582"/>
    </source>
</evidence>
<dbReference type="InterPro" id="IPR003661">
    <property type="entry name" value="HisK_dim/P_dom"/>
</dbReference>
<evidence type="ECO:0000256" key="12">
    <source>
        <dbReference type="ARBA" id="ARBA00023136"/>
    </source>
</evidence>
<dbReference type="Gene3D" id="3.30.565.10">
    <property type="entry name" value="Histidine kinase-like ATPase, C-terminal domain"/>
    <property type="match status" value="1"/>
</dbReference>
<dbReference type="InterPro" id="IPR003594">
    <property type="entry name" value="HATPase_dom"/>
</dbReference>
<evidence type="ECO:0000256" key="3">
    <source>
        <dbReference type="ARBA" id="ARBA00012438"/>
    </source>
</evidence>
<evidence type="ECO:0000256" key="10">
    <source>
        <dbReference type="ARBA" id="ARBA00022989"/>
    </source>
</evidence>
<comment type="subcellular location">
    <subcellularLocation>
        <location evidence="2">Membrane</location>
        <topology evidence="2">Multi-pass membrane protein</topology>
    </subcellularLocation>
</comment>
<keyword evidence="8" id="KW-0418">Kinase</keyword>
<dbReference type="PANTHER" id="PTHR43065:SF46">
    <property type="entry name" value="C4-DICARBOXYLATE TRANSPORT SENSOR PROTEIN DCTB"/>
    <property type="match status" value="1"/>
</dbReference>
<sequence length="447" mass="50350">MKIENEKSITFKYLVAFISIVAFTVLAQALIQYFILQQESYSEIINLAGRQRMLSQRLAKQSLLYSLSGEERKLALSKDILKTKELLFSTHEHLKNGSEDHKIAPAFTDSIRDKYLALDPVLKMMEEDVVCLINNCQTQKDSLNNIVNHSESFLATMNHIVYESADYSKSRILNLSKVEFILFTLIILLLIYEFFKIIIPIKQKLISQLNELRQKDQVITHSSKLAAIGELAAGIGHEINGPLTIIKGYLTRLKRESYKNNKNEASIINSFEKIEGSANQIENIVKGLRTFARKDDVKTVEFNLAQIVQDCIAMVEQIYDHYGIEVTLENQVGDIKINGNPGKIQQVMMNLLSNAKDALEGSDNKEIKVTLSQSNEKVQIKVSDSGVGISDAIKRKVFEPYFTTKEFGKGSGLGLSLSFNFIKEHNGTISYDSEPGHGTTFNIELPV</sequence>
<proteinExistence type="predicted"/>
<keyword evidence="5" id="KW-0808">Transferase</keyword>
<dbReference type="PANTHER" id="PTHR43065">
    <property type="entry name" value="SENSOR HISTIDINE KINASE"/>
    <property type="match status" value="1"/>
</dbReference>
<dbReference type="InterPro" id="IPR029095">
    <property type="entry name" value="NarX-like_N"/>
</dbReference>
<comment type="caution">
    <text evidence="15">The sequence shown here is derived from an EMBL/GenBank/DDBJ whole genome shotgun (WGS) entry which is preliminary data.</text>
</comment>
<keyword evidence="10 13" id="KW-1133">Transmembrane helix</keyword>
<keyword evidence="9" id="KW-0067">ATP-binding</keyword>
<dbReference type="Pfam" id="PF13675">
    <property type="entry name" value="PilJ"/>
    <property type="match status" value="1"/>
</dbReference>
<accession>A0ABY0ILR7</accession>